<dbReference type="InterPro" id="IPR029058">
    <property type="entry name" value="AB_hydrolase_fold"/>
</dbReference>
<dbReference type="EMBL" id="CP040899">
    <property type="protein sequence ID" value="QDB78522.1"/>
    <property type="molecule type" value="Genomic_DNA"/>
</dbReference>
<dbReference type="PANTHER" id="PTHR37017:SF11">
    <property type="entry name" value="ESTERASE_LIPASE_THIOESTERASE DOMAIN-CONTAINING PROTEIN"/>
    <property type="match status" value="1"/>
</dbReference>
<dbReference type="Proteomes" id="UP000313948">
    <property type="component" value="Chromosome"/>
</dbReference>
<dbReference type="Pfam" id="PF12697">
    <property type="entry name" value="Abhydrolase_6"/>
    <property type="match status" value="1"/>
</dbReference>
<sequence>MSQSTSTAPAPVILVPGFWLGAWAWDEVAAELRAAGCDVRALTLPGLSPDAQDRADVTAEDHVAAICAAVEASDSPPVLAVHSGTGFSGYAASDRLAGRVAAMVYVDTAPGIGAMDPGFTGGELPMDWASLSAEENLDGLSPEQLATFQERAVPQPGGVVREAVELRDDSRRDVPTTIICTSFPAEQYRAYAEQEEAGWLAGIRELRNVEWVDLPTSHWPMWSRPRELAVVLGDVARRHGASPA</sequence>
<name>A0ABX5VJD2_9MICO</name>
<organism evidence="2 3">
    <name type="scientific">Georgenia wutianyii</name>
    <dbReference type="NCBI Taxonomy" id="2585135"/>
    <lineage>
        <taxon>Bacteria</taxon>
        <taxon>Bacillati</taxon>
        <taxon>Actinomycetota</taxon>
        <taxon>Actinomycetes</taxon>
        <taxon>Micrococcales</taxon>
        <taxon>Bogoriellaceae</taxon>
        <taxon>Georgenia</taxon>
    </lineage>
</organism>
<dbReference type="Gene3D" id="3.40.50.1820">
    <property type="entry name" value="alpha/beta hydrolase"/>
    <property type="match status" value="1"/>
</dbReference>
<keyword evidence="3" id="KW-1185">Reference proteome</keyword>
<dbReference type="InterPro" id="IPR052897">
    <property type="entry name" value="Sec-Metab_Biosynth_Hydrolase"/>
</dbReference>
<evidence type="ECO:0000313" key="2">
    <source>
        <dbReference type="EMBL" id="QDB78522.1"/>
    </source>
</evidence>
<reference evidence="2 3" key="1">
    <citation type="submission" date="2019-05" db="EMBL/GenBank/DDBJ databases">
        <title>Georgenia *** sp. nov., and Georgenia *** sp. nov., isolated from the intestinal contents of plateau pika (Ochotona curzoniae) in the Qinghai-Tibet plateau of China.</title>
        <authorList>
            <person name="Tian Z."/>
        </authorList>
    </citation>
    <scope>NUCLEOTIDE SEQUENCE [LARGE SCALE GENOMIC DNA]</scope>
    <source>
        <strain evidence="2 3">Z294</strain>
    </source>
</reference>
<protein>
    <submittedName>
        <fullName evidence="2">Alpha/beta hydrolase</fullName>
    </submittedName>
</protein>
<proteinExistence type="predicted"/>
<evidence type="ECO:0000259" key="1">
    <source>
        <dbReference type="Pfam" id="PF12697"/>
    </source>
</evidence>
<dbReference type="GO" id="GO:0016787">
    <property type="term" value="F:hydrolase activity"/>
    <property type="evidence" value="ECO:0007669"/>
    <property type="project" value="UniProtKB-KW"/>
</dbReference>
<keyword evidence="2" id="KW-0378">Hydrolase</keyword>
<dbReference type="InterPro" id="IPR000073">
    <property type="entry name" value="AB_hydrolase_1"/>
</dbReference>
<dbReference type="PANTHER" id="PTHR37017">
    <property type="entry name" value="AB HYDROLASE-1 DOMAIN-CONTAINING PROTEIN-RELATED"/>
    <property type="match status" value="1"/>
</dbReference>
<dbReference type="RefSeq" id="WP_139947864.1">
    <property type="nucleotide sequence ID" value="NZ_CP040899.1"/>
</dbReference>
<dbReference type="SUPFAM" id="SSF53474">
    <property type="entry name" value="alpha/beta-Hydrolases"/>
    <property type="match status" value="1"/>
</dbReference>
<gene>
    <name evidence="2" type="ORF">FE251_03355</name>
</gene>
<accession>A0ABX5VJD2</accession>
<evidence type="ECO:0000313" key="3">
    <source>
        <dbReference type="Proteomes" id="UP000313948"/>
    </source>
</evidence>
<feature type="domain" description="AB hydrolase-1" evidence="1">
    <location>
        <begin position="12"/>
        <end position="229"/>
    </location>
</feature>